<gene>
    <name evidence="2" type="ORF">EGW08_007745</name>
</gene>
<sequence length="201" mass="22103">MFGHSQHSTQACTWLAALHCERSAYNCSPSIVFLVPYMCHMKDSILSPGHVFGTQSNALAVNLAPLRIDQNSAILALDIMVARSCRSDQIGGGSDDLYIFARAWESQLTCSQFEVHKTNAHASPFERQIKYNYSHPLILYKEWPGDTSCSPAELAEKPLRQPVGHGASANPRRPGLRVENPPIPQPLCPPEVGPVRSTHAC</sequence>
<proteinExistence type="predicted"/>
<feature type="compositionally biased region" description="Pro residues" evidence="1">
    <location>
        <begin position="181"/>
        <end position="192"/>
    </location>
</feature>
<dbReference type="Proteomes" id="UP000271974">
    <property type="component" value="Unassembled WGS sequence"/>
</dbReference>
<protein>
    <submittedName>
        <fullName evidence="2">Uncharacterized protein</fullName>
    </submittedName>
</protein>
<reference evidence="2 3" key="1">
    <citation type="submission" date="2019-01" db="EMBL/GenBank/DDBJ databases">
        <title>A draft genome assembly of the solar-powered sea slug Elysia chlorotica.</title>
        <authorList>
            <person name="Cai H."/>
            <person name="Li Q."/>
            <person name="Fang X."/>
            <person name="Li J."/>
            <person name="Curtis N.E."/>
            <person name="Altenburger A."/>
            <person name="Shibata T."/>
            <person name="Feng M."/>
            <person name="Maeda T."/>
            <person name="Schwartz J.A."/>
            <person name="Shigenobu S."/>
            <person name="Lundholm N."/>
            <person name="Nishiyama T."/>
            <person name="Yang H."/>
            <person name="Hasebe M."/>
            <person name="Li S."/>
            <person name="Pierce S.K."/>
            <person name="Wang J."/>
        </authorList>
    </citation>
    <scope>NUCLEOTIDE SEQUENCE [LARGE SCALE GENOMIC DNA]</scope>
    <source>
        <strain evidence="2">EC2010</strain>
        <tissue evidence="2">Whole organism of an adult</tissue>
    </source>
</reference>
<evidence type="ECO:0000313" key="3">
    <source>
        <dbReference type="Proteomes" id="UP000271974"/>
    </source>
</evidence>
<evidence type="ECO:0000313" key="2">
    <source>
        <dbReference type="EMBL" id="RUS84506.1"/>
    </source>
</evidence>
<name>A0A433TSM7_ELYCH</name>
<comment type="caution">
    <text evidence="2">The sequence shown here is derived from an EMBL/GenBank/DDBJ whole genome shotgun (WGS) entry which is preliminary data.</text>
</comment>
<evidence type="ECO:0000256" key="1">
    <source>
        <dbReference type="SAM" id="MobiDB-lite"/>
    </source>
</evidence>
<dbReference type="AlphaFoldDB" id="A0A433TSM7"/>
<accession>A0A433TSM7</accession>
<feature type="region of interest" description="Disordered" evidence="1">
    <location>
        <begin position="159"/>
        <end position="201"/>
    </location>
</feature>
<keyword evidence="3" id="KW-1185">Reference proteome</keyword>
<organism evidence="2 3">
    <name type="scientific">Elysia chlorotica</name>
    <name type="common">Eastern emerald elysia</name>
    <name type="synonym">Sea slug</name>
    <dbReference type="NCBI Taxonomy" id="188477"/>
    <lineage>
        <taxon>Eukaryota</taxon>
        <taxon>Metazoa</taxon>
        <taxon>Spiralia</taxon>
        <taxon>Lophotrochozoa</taxon>
        <taxon>Mollusca</taxon>
        <taxon>Gastropoda</taxon>
        <taxon>Heterobranchia</taxon>
        <taxon>Euthyneura</taxon>
        <taxon>Panpulmonata</taxon>
        <taxon>Sacoglossa</taxon>
        <taxon>Placobranchoidea</taxon>
        <taxon>Plakobranchidae</taxon>
        <taxon>Elysia</taxon>
    </lineage>
</organism>
<dbReference type="EMBL" id="RQTK01000203">
    <property type="protein sequence ID" value="RUS84506.1"/>
    <property type="molecule type" value="Genomic_DNA"/>
</dbReference>